<proteinExistence type="predicted"/>
<name>A0A8T1WXM4_9STRA</name>
<comment type="caution">
    <text evidence="2">The sequence shown here is derived from an EMBL/GenBank/DDBJ whole genome shotgun (WGS) entry which is preliminary data.</text>
</comment>
<evidence type="ECO:0000256" key="1">
    <source>
        <dbReference type="SAM" id="MobiDB-lite"/>
    </source>
</evidence>
<dbReference type="EMBL" id="JAGDFL010000083">
    <property type="protein sequence ID" value="KAG7398365.1"/>
    <property type="molecule type" value="Genomic_DNA"/>
</dbReference>
<dbReference type="OrthoDB" id="26681at2759"/>
<evidence type="ECO:0000313" key="2">
    <source>
        <dbReference type="EMBL" id="KAG7398365.1"/>
    </source>
</evidence>
<keyword evidence="3" id="KW-1185">Reference proteome</keyword>
<gene>
    <name evidence="2" type="ORF">PHYBOEH_011273</name>
</gene>
<protein>
    <submittedName>
        <fullName evidence="2">Uncharacterized protein</fullName>
    </submittedName>
</protein>
<dbReference type="AlphaFoldDB" id="A0A8T1WXM4"/>
<dbReference type="Proteomes" id="UP000693981">
    <property type="component" value="Unassembled WGS sequence"/>
</dbReference>
<feature type="region of interest" description="Disordered" evidence="1">
    <location>
        <begin position="1"/>
        <end position="42"/>
    </location>
</feature>
<sequence>MDHNQQENDKVEASRSDSDGGNGVKTAATTQEQCGDQTDVGKASFSPTKAVHELVQKAMLACFVTEKYTPLEREQLIRDVQKLTRVFAKRLLLPPEDCEAQDDPQAQYVLPRERVLPPSAYFSLHDNGRMHLPIVDWSAFRGYSVAVWINVDFCVDKAKKEVSSGDLIVD</sequence>
<organism evidence="2 3">
    <name type="scientific">Phytophthora boehmeriae</name>
    <dbReference type="NCBI Taxonomy" id="109152"/>
    <lineage>
        <taxon>Eukaryota</taxon>
        <taxon>Sar</taxon>
        <taxon>Stramenopiles</taxon>
        <taxon>Oomycota</taxon>
        <taxon>Peronosporomycetes</taxon>
        <taxon>Peronosporales</taxon>
        <taxon>Peronosporaceae</taxon>
        <taxon>Phytophthora</taxon>
    </lineage>
</organism>
<evidence type="ECO:0000313" key="3">
    <source>
        <dbReference type="Proteomes" id="UP000693981"/>
    </source>
</evidence>
<feature type="compositionally biased region" description="Polar residues" evidence="1">
    <location>
        <begin position="27"/>
        <end position="36"/>
    </location>
</feature>
<reference evidence="2" key="1">
    <citation type="submission" date="2021-02" db="EMBL/GenBank/DDBJ databases">
        <authorList>
            <person name="Palmer J.M."/>
        </authorList>
    </citation>
    <scope>NUCLEOTIDE SEQUENCE</scope>
    <source>
        <strain evidence="2">SCRP23</strain>
    </source>
</reference>
<accession>A0A8T1WXM4</accession>
<feature type="compositionally biased region" description="Basic and acidic residues" evidence="1">
    <location>
        <begin position="1"/>
        <end position="18"/>
    </location>
</feature>